<evidence type="ECO:0000313" key="3">
    <source>
        <dbReference type="EMBL" id="RNI33434.1"/>
    </source>
</evidence>
<dbReference type="SMART" id="SM00448">
    <property type="entry name" value="REC"/>
    <property type="match status" value="1"/>
</dbReference>
<dbReference type="SUPFAM" id="SSF52172">
    <property type="entry name" value="CheY-like"/>
    <property type="match status" value="1"/>
</dbReference>
<dbReference type="EMBL" id="RJJR01000020">
    <property type="protein sequence ID" value="RNI33434.1"/>
    <property type="molecule type" value="Genomic_DNA"/>
</dbReference>
<dbReference type="Pfam" id="PF00072">
    <property type="entry name" value="Response_reg"/>
    <property type="match status" value="1"/>
</dbReference>
<dbReference type="OrthoDB" id="7631574at2"/>
<keyword evidence="4" id="KW-1185">Reference proteome</keyword>
<protein>
    <submittedName>
        <fullName evidence="3">Response regulator</fullName>
    </submittedName>
</protein>
<dbReference type="Gene3D" id="3.40.50.2300">
    <property type="match status" value="1"/>
</dbReference>
<evidence type="ECO:0000256" key="1">
    <source>
        <dbReference type="PROSITE-ProRule" id="PRU00169"/>
    </source>
</evidence>
<dbReference type="InterPro" id="IPR011006">
    <property type="entry name" value="CheY-like_superfamily"/>
</dbReference>
<accession>A0A3M9N6K6</accession>
<feature type="domain" description="Response regulatory" evidence="2">
    <location>
        <begin position="4"/>
        <end position="125"/>
    </location>
</feature>
<dbReference type="AlphaFoldDB" id="A0A3M9N6K6"/>
<feature type="modified residue" description="4-aspartylphosphate" evidence="1">
    <location>
        <position position="58"/>
    </location>
</feature>
<dbReference type="CDD" id="cd17557">
    <property type="entry name" value="REC_Rcp-like"/>
    <property type="match status" value="1"/>
</dbReference>
<dbReference type="Proteomes" id="UP000267223">
    <property type="component" value="Unassembled WGS sequence"/>
</dbReference>
<reference evidence="3 4" key="1">
    <citation type="submission" date="2018-11" db="EMBL/GenBank/DDBJ databases">
        <title>Draft genome sequence of Ferruginibacter sp. BO-59.</title>
        <authorList>
            <person name="Im W.T."/>
        </authorList>
    </citation>
    <scope>NUCLEOTIDE SEQUENCE [LARGE SCALE GENOMIC DNA]</scope>
    <source>
        <strain evidence="3 4">BO-59</strain>
    </source>
</reference>
<gene>
    <name evidence="3" type="ORF">EFY79_19100</name>
</gene>
<dbReference type="InterPro" id="IPR001789">
    <property type="entry name" value="Sig_transdc_resp-reg_receiver"/>
</dbReference>
<evidence type="ECO:0000313" key="4">
    <source>
        <dbReference type="Proteomes" id="UP000267223"/>
    </source>
</evidence>
<sequence length="138" mass="15686">MKSNILLIEDNEGDVELIREALSCHSAALEISVIDNGEDAIFSLKSEQKILPDLILLDINLPKVDGKEVLHFVKNNAELKKIPVIILTSSSLQKDIDYCYNNHANCYIVKPIHLEGFMNTIELIEKFWLRCATYLQTN</sequence>
<evidence type="ECO:0000259" key="2">
    <source>
        <dbReference type="PROSITE" id="PS50110"/>
    </source>
</evidence>
<dbReference type="RefSeq" id="WP_123122358.1">
    <property type="nucleotide sequence ID" value="NZ_RJJR01000020.1"/>
</dbReference>
<dbReference type="PANTHER" id="PTHR44520">
    <property type="entry name" value="RESPONSE REGULATOR RCP1-RELATED"/>
    <property type="match status" value="1"/>
</dbReference>
<name>A0A3M9N6K6_9BACT</name>
<keyword evidence="1" id="KW-0597">Phosphoprotein</keyword>
<comment type="caution">
    <text evidence="3">The sequence shown here is derived from an EMBL/GenBank/DDBJ whole genome shotgun (WGS) entry which is preliminary data.</text>
</comment>
<dbReference type="InterPro" id="IPR052893">
    <property type="entry name" value="TCS_response_regulator"/>
</dbReference>
<organism evidence="3 4">
    <name type="scientific">Hanamia caeni</name>
    <dbReference type="NCBI Taxonomy" id="2294116"/>
    <lineage>
        <taxon>Bacteria</taxon>
        <taxon>Pseudomonadati</taxon>
        <taxon>Bacteroidota</taxon>
        <taxon>Chitinophagia</taxon>
        <taxon>Chitinophagales</taxon>
        <taxon>Chitinophagaceae</taxon>
        <taxon>Hanamia</taxon>
    </lineage>
</organism>
<proteinExistence type="predicted"/>
<dbReference type="GO" id="GO:0000160">
    <property type="term" value="P:phosphorelay signal transduction system"/>
    <property type="evidence" value="ECO:0007669"/>
    <property type="project" value="InterPro"/>
</dbReference>
<dbReference type="PROSITE" id="PS50110">
    <property type="entry name" value="RESPONSE_REGULATORY"/>
    <property type="match status" value="1"/>
</dbReference>